<keyword evidence="1" id="KW-1133">Transmembrane helix</keyword>
<feature type="transmembrane region" description="Helical" evidence="1">
    <location>
        <begin position="64"/>
        <end position="86"/>
    </location>
</feature>
<organism evidence="2 3">
    <name type="scientific">Kordia algicida OT-1</name>
    <dbReference type="NCBI Taxonomy" id="391587"/>
    <lineage>
        <taxon>Bacteria</taxon>
        <taxon>Pseudomonadati</taxon>
        <taxon>Bacteroidota</taxon>
        <taxon>Flavobacteriia</taxon>
        <taxon>Flavobacteriales</taxon>
        <taxon>Flavobacteriaceae</taxon>
        <taxon>Kordia</taxon>
    </lineage>
</organism>
<feature type="transmembrane region" description="Helical" evidence="1">
    <location>
        <begin position="31"/>
        <end position="52"/>
    </location>
</feature>
<accession>A9E476</accession>
<evidence type="ECO:0000313" key="3">
    <source>
        <dbReference type="Proteomes" id="UP000002945"/>
    </source>
</evidence>
<dbReference type="EMBL" id="ABIB01000009">
    <property type="protein sequence ID" value="EDP95329.1"/>
    <property type="molecule type" value="Genomic_DNA"/>
</dbReference>
<sequence>MEATAHFCPECGTNQGVKVVYIDRNDKPVGLIVLCVLTICGSLFTIGRAIIYELFAAITEDEGIATRGLIYILTSVGTIIGAVLMISRKLIGLYIYSVSQVIYIITLVIAIYTHNSETGFVPRNGLADMSGIMIFYFGLPALIFLGVYWLKDIRKYLY</sequence>
<protein>
    <submittedName>
        <fullName evidence="2">Uncharacterized protein</fullName>
    </submittedName>
</protein>
<feature type="transmembrane region" description="Helical" evidence="1">
    <location>
        <begin position="132"/>
        <end position="150"/>
    </location>
</feature>
<dbReference type="HOGENOM" id="CLU_1667097_0_0_10"/>
<dbReference type="STRING" id="391587.KAOT1_09661"/>
<evidence type="ECO:0000313" key="2">
    <source>
        <dbReference type="EMBL" id="EDP95329.1"/>
    </source>
</evidence>
<keyword evidence="1" id="KW-0812">Transmembrane</keyword>
<gene>
    <name evidence="2" type="ORF">KAOT1_09661</name>
</gene>
<keyword evidence="1" id="KW-0472">Membrane</keyword>
<proteinExistence type="predicted"/>
<comment type="caution">
    <text evidence="2">The sequence shown here is derived from an EMBL/GenBank/DDBJ whole genome shotgun (WGS) entry which is preliminary data.</text>
</comment>
<dbReference type="Proteomes" id="UP000002945">
    <property type="component" value="Unassembled WGS sequence"/>
</dbReference>
<reference evidence="2 3" key="1">
    <citation type="journal article" date="2011" name="J. Bacteriol.">
        <title>Genome sequence of the algicidal bacterium Kordia algicida OT-1.</title>
        <authorList>
            <person name="Lee H.S."/>
            <person name="Kang S.G."/>
            <person name="Kwon K.K."/>
            <person name="Lee J.H."/>
            <person name="Kim S.J."/>
        </authorList>
    </citation>
    <scope>NUCLEOTIDE SEQUENCE [LARGE SCALE GENOMIC DNA]</scope>
    <source>
        <strain evidence="2 3">OT-1</strain>
    </source>
</reference>
<dbReference type="AlphaFoldDB" id="A9E476"/>
<feature type="transmembrane region" description="Helical" evidence="1">
    <location>
        <begin position="93"/>
        <end position="112"/>
    </location>
</feature>
<evidence type="ECO:0000256" key="1">
    <source>
        <dbReference type="SAM" id="Phobius"/>
    </source>
</evidence>
<keyword evidence="3" id="KW-1185">Reference proteome</keyword>
<name>A9E476_9FLAO</name>